<reference evidence="1" key="1">
    <citation type="submission" date="2023-01" db="EMBL/GenBank/DDBJ databases">
        <authorList>
            <person name="Van Ghelder C."/>
            <person name="Rancurel C."/>
        </authorList>
    </citation>
    <scope>NUCLEOTIDE SEQUENCE</scope>
    <source>
        <strain evidence="1">CNCM I-4278</strain>
    </source>
</reference>
<protein>
    <submittedName>
        <fullName evidence="1">Uncharacterized protein</fullName>
    </submittedName>
</protein>
<dbReference type="EMBL" id="CAOQHR010000006">
    <property type="protein sequence ID" value="CAI6336314.1"/>
    <property type="molecule type" value="Genomic_DNA"/>
</dbReference>
<evidence type="ECO:0000313" key="1">
    <source>
        <dbReference type="EMBL" id="CAI6336314.1"/>
    </source>
</evidence>
<gene>
    <name evidence="1" type="ORF">PDIGIT_LOCUS9410</name>
</gene>
<evidence type="ECO:0000313" key="2">
    <source>
        <dbReference type="Proteomes" id="UP001152607"/>
    </source>
</evidence>
<comment type="caution">
    <text evidence="1">The sequence shown here is derived from an EMBL/GenBank/DDBJ whole genome shotgun (WGS) entry which is preliminary data.</text>
</comment>
<proteinExistence type="predicted"/>
<organism evidence="1 2">
    <name type="scientific">Periconia digitata</name>
    <dbReference type="NCBI Taxonomy" id="1303443"/>
    <lineage>
        <taxon>Eukaryota</taxon>
        <taxon>Fungi</taxon>
        <taxon>Dikarya</taxon>
        <taxon>Ascomycota</taxon>
        <taxon>Pezizomycotina</taxon>
        <taxon>Dothideomycetes</taxon>
        <taxon>Pleosporomycetidae</taxon>
        <taxon>Pleosporales</taxon>
        <taxon>Massarineae</taxon>
        <taxon>Periconiaceae</taxon>
        <taxon>Periconia</taxon>
    </lineage>
</organism>
<accession>A0A9W4UJ73</accession>
<sequence length="113" mass="12395">MKTARHATTRFHHPTMHPFSLINSMPLPGTRVRAFFSFLRGDGPLLRASLKRNTLLDGAIACQTIGQGGPPPAQPSVRIRQPVSYHHFAQSPPPAIAQQERFVVCMMIIAIAG</sequence>
<dbReference type="AlphaFoldDB" id="A0A9W4UJ73"/>
<dbReference type="Proteomes" id="UP001152607">
    <property type="component" value="Unassembled WGS sequence"/>
</dbReference>
<keyword evidence="2" id="KW-1185">Reference proteome</keyword>
<name>A0A9W4UJ73_9PLEO</name>